<evidence type="ECO:0000256" key="1">
    <source>
        <dbReference type="ARBA" id="ARBA00007265"/>
    </source>
</evidence>
<keyword evidence="2 5" id="KW-0808">Transferase</keyword>
<dbReference type="VEuPathDB" id="FungiDB:BO71DRAFT_448609"/>
<dbReference type="PANTHER" id="PTHR13734">
    <property type="entry name" value="TRNA-NUCLEOTIDYLTRANSFERASE"/>
    <property type="match status" value="1"/>
</dbReference>
<proteinExistence type="inferred from homology"/>
<dbReference type="STRING" id="1448320.A0A319DG80"/>
<dbReference type="SUPFAM" id="SSF81301">
    <property type="entry name" value="Nucleotidyltransferase"/>
    <property type="match status" value="1"/>
</dbReference>
<comment type="similarity">
    <text evidence="1 5">Belongs to the tRNA nucleotidyltransferase/poly(A) polymerase family.</text>
</comment>
<evidence type="ECO:0000256" key="2">
    <source>
        <dbReference type="ARBA" id="ARBA00022679"/>
    </source>
</evidence>
<dbReference type="CDD" id="cd05398">
    <property type="entry name" value="NT_ClassII-CCAase"/>
    <property type="match status" value="1"/>
</dbReference>
<dbReference type="Pfam" id="PF10521">
    <property type="entry name" value="Tti2"/>
    <property type="match status" value="1"/>
</dbReference>
<dbReference type="SUPFAM" id="SSF81891">
    <property type="entry name" value="Poly A polymerase C-terminal region-like"/>
    <property type="match status" value="1"/>
</dbReference>
<dbReference type="InterPro" id="IPR002646">
    <property type="entry name" value="PolA_pol_head_dom"/>
</dbReference>
<sequence>MLKAPVHRLSLKHHPVLLSPPTQFSAATGPRFSPRASLPIPHACIHIRKAGIRQQKPAFGRSVHSTPRPAPPSEAAPLQRIRGVLSREPDIFPSWSHQRPLRTMALSADSFPTLQLSPIEDTLKTLLLDVAQYIRDKNIAVSGSDANIPPTVLRFTGGWVRDKLLGRDSHDIDIGISNMTGYQFGLLLKEYMDIPENLEKYRQLNPVEGSKEVIASLHKIEANPEKSKHLETVTTRIFGLDLDLVNLRKETYTNDSRNPQMEFGTAEEDALRRDATINALFYNLNESKVEDLTGRGLDDMRDEIIRTPMEPFQTFQDDPLRVLRLIRFASRLGYSIDEGTQVAMQNENIGEALKLKISRERVGTELEKMLQGPDPRGALQFIDRLELYPTIFANHQDDAQADTSSWPLAYHGLQNLISPATGFDTTTVEGVRDFLVRSKSDQYYAWVIAAFAPWSSVPGRVARGAKAKPIPPRSVEVARDSLRSDNKTMGVLGDAARSWNDIIETKNFILQGRVDENTRQDVGLRIRSWKTEWRLCIILAILQELMHGREFTQVINEYERLISYIQEKNLQDVCQLKPLVNGGEVMKSFGLKAGPWLSKALDMVVGWQLLHPEITDKEMVLGMLADRKDELRLRDVMDELRAVARDALHRGDSHIPDSWRETITVPSELNSLWEAISSQDQTQDCNTREKLFFAREFLRLRDPKELSELDQNAANHLYGWACRLALPSAVFAETGEDLSEKAMSEDKLRSALSLSVIAELDSLLPIQESANISDIIVALASFTSEADPWTTAESRATSAAVLDRFTTTACSPPNGSFWSILERVLKDKIRPLFTKTRNPAITAAGRKDFHPVPLPRFDTSLLDPESQPWKTDNVYTTTVFSWIVSQYQALSQSSDITPLESHFPLLVPPILALIDDSTTSLRTRGCGIFATLLHSIRSAKSSILSRTNLTSVFDDAIRPCLLSLPTITPEDDSLSLLTTAYPALRLLHQISDLSYSQSSSQPYAQTYIAHATKTLRENLIPSFHHTSITSTRSNPSNKPSFPYPRLSTLFLEQIHHALFDLGIHSMKYLQEVIPLVYATLENPFGTACPPLLLAGVAVARSVVLNGHARMWVWRGEILAAICGCWSRVVEELKERNRGISDANEVGLLGQVKRELKGVVFLLKLAVENPNREDWEDAQAVQAGEMFGREVEDLVAADEGLRDLLMGDIDGNDKKFFGGDIE</sequence>
<dbReference type="GO" id="GO:0052927">
    <property type="term" value="F:CC tRNA cytidylyltransferase activity"/>
    <property type="evidence" value="ECO:0007669"/>
    <property type="project" value="TreeGrafter"/>
</dbReference>
<keyword evidence="3 5" id="KW-0694">RNA-binding</keyword>
<evidence type="ECO:0000256" key="6">
    <source>
        <dbReference type="SAM" id="MobiDB-lite"/>
    </source>
</evidence>
<dbReference type="Gene3D" id="1.10.3090.10">
    <property type="entry name" value="cca-adding enzyme, domain 2"/>
    <property type="match status" value="1"/>
</dbReference>
<evidence type="ECO:0000259" key="7">
    <source>
        <dbReference type="Pfam" id="PF01743"/>
    </source>
</evidence>
<dbReference type="GO" id="GO:0110078">
    <property type="term" value="C:TTT Hsp90 cochaperone complex"/>
    <property type="evidence" value="ECO:0007669"/>
    <property type="project" value="InterPro"/>
</dbReference>
<dbReference type="Gene3D" id="3.30.460.10">
    <property type="entry name" value="Beta Polymerase, domain 2"/>
    <property type="match status" value="1"/>
</dbReference>
<dbReference type="AlphaFoldDB" id="A0A319DG80"/>
<gene>
    <name evidence="8" type="ORF">BO71DRAFT_448609</name>
</gene>
<evidence type="ECO:0000256" key="3">
    <source>
        <dbReference type="ARBA" id="ARBA00022884"/>
    </source>
</evidence>
<dbReference type="GO" id="GO:0001680">
    <property type="term" value="P:tRNA 3'-terminal CCA addition"/>
    <property type="evidence" value="ECO:0007669"/>
    <property type="project" value="UniProtKB-ARBA"/>
</dbReference>
<dbReference type="OrthoDB" id="445712at2759"/>
<dbReference type="GO" id="GO:0005739">
    <property type="term" value="C:mitochondrion"/>
    <property type="evidence" value="ECO:0007669"/>
    <property type="project" value="UniProtKB-ARBA"/>
</dbReference>
<name>A0A319DG80_9EURO</name>
<keyword evidence="9" id="KW-1185">Reference proteome</keyword>
<dbReference type="PANTHER" id="PTHR13734:SF5">
    <property type="entry name" value="CCA TRNA NUCLEOTIDYLTRANSFERASE, MITOCHONDRIAL"/>
    <property type="match status" value="1"/>
</dbReference>
<evidence type="ECO:0000313" key="9">
    <source>
        <dbReference type="Proteomes" id="UP000247810"/>
    </source>
</evidence>
<dbReference type="InterPro" id="IPR016024">
    <property type="entry name" value="ARM-type_fold"/>
</dbReference>
<feature type="domain" description="Poly A polymerase head" evidence="7">
    <location>
        <begin position="153"/>
        <end position="306"/>
    </location>
</feature>
<evidence type="ECO:0000256" key="5">
    <source>
        <dbReference type="RuleBase" id="RU003953"/>
    </source>
</evidence>
<dbReference type="GO" id="GO:0052929">
    <property type="term" value="F:ATP:3'-cytidine-cytidine-tRNA adenylyltransferase activity"/>
    <property type="evidence" value="ECO:0007669"/>
    <property type="project" value="TreeGrafter"/>
</dbReference>
<accession>A0A319DG80</accession>
<evidence type="ECO:0000256" key="4">
    <source>
        <dbReference type="ARBA" id="ARBA00034736"/>
    </source>
</evidence>
<dbReference type="InterPro" id="IPR043519">
    <property type="entry name" value="NT_sf"/>
</dbReference>
<comment type="similarity">
    <text evidence="4">Belongs to the TTI2 family.</text>
</comment>
<evidence type="ECO:0000313" key="8">
    <source>
        <dbReference type="EMBL" id="PYH96426.1"/>
    </source>
</evidence>
<dbReference type="Proteomes" id="UP000247810">
    <property type="component" value="Unassembled WGS sequence"/>
</dbReference>
<reference evidence="8 9" key="1">
    <citation type="submission" date="2018-02" db="EMBL/GenBank/DDBJ databases">
        <title>The genomes of Aspergillus section Nigri reveals drivers in fungal speciation.</title>
        <authorList>
            <consortium name="DOE Joint Genome Institute"/>
            <person name="Vesth T.C."/>
            <person name="Nybo J."/>
            <person name="Theobald S."/>
            <person name="Brandl J."/>
            <person name="Frisvad J.C."/>
            <person name="Nielsen K.F."/>
            <person name="Lyhne E.K."/>
            <person name="Kogle M.E."/>
            <person name="Kuo A."/>
            <person name="Riley R."/>
            <person name="Clum A."/>
            <person name="Nolan M."/>
            <person name="Lipzen A."/>
            <person name="Salamov A."/>
            <person name="Henrissat B."/>
            <person name="Wiebenga A."/>
            <person name="De vries R.P."/>
            <person name="Grigoriev I.V."/>
            <person name="Mortensen U.H."/>
            <person name="Andersen M.R."/>
            <person name="Baker S.E."/>
        </authorList>
    </citation>
    <scope>NUCLEOTIDE SEQUENCE [LARGE SCALE GENOMIC DNA]</scope>
    <source>
        <strain evidence="8 9">CBS 707.79</strain>
    </source>
</reference>
<dbReference type="InterPro" id="IPR018870">
    <property type="entry name" value="Tti2"/>
</dbReference>
<dbReference type="GO" id="GO:0003723">
    <property type="term" value="F:RNA binding"/>
    <property type="evidence" value="ECO:0007669"/>
    <property type="project" value="UniProtKB-KW"/>
</dbReference>
<organism evidence="8 9">
    <name type="scientific">Aspergillus ellipticus CBS 707.79</name>
    <dbReference type="NCBI Taxonomy" id="1448320"/>
    <lineage>
        <taxon>Eukaryota</taxon>
        <taxon>Fungi</taxon>
        <taxon>Dikarya</taxon>
        <taxon>Ascomycota</taxon>
        <taxon>Pezizomycotina</taxon>
        <taxon>Eurotiomycetes</taxon>
        <taxon>Eurotiomycetidae</taxon>
        <taxon>Eurotiales</taxon>
        <taxon>Aspergillaceae</taxon>
        <taxon>Aspergillus</taxon>
        <taxon>Aspergillus subgen. Circumdati</taxon>
    </lineage>
</organism>
<dbReference type="EMBL" id="KZ825837">
    <property type="protein sequence ID" value="PYH96426.1"/>
    <property type="molecule type" value="Genomic_DNA"/>
</dbReference>
<protein>
    <submittedName>
        <fullName evidence="8">ATP:tRNA-specific tRNA nucleotidyltransferase</fullName>
    </submittedName>
</protein>
<feature type="region of interest" description="Disordered" evidence="6">
    <location>
        <begin position="58"/>
        <end position="77"/>
    </location>
</feature>
<dbReference type="FunFam" id="3.30.460.10:FF:000019">
    <property type="entry name" value="tRNA nucleotidyltransferase cca2"/>
    <property type="match status" value="1"/>
</dbReference>
<dbReference type="Pfam" id="PF01743">
    <property type="entry name" value="PolyA_pol"/>
    <property type="match status" value="1"/>
</dbReference>
<dbReference type="SUPFAM" id="SSF48371">
    <property type="entry name" value="ARM repeat"/>
    <property type="match status" value="1"/>
</dbReference>